<dbReference type="GO" id="GO:0016757">
    <property type="term" value="F:glycosyltransferase activity"/>
    <property type="evidence" value="ECO:0007669"/>
    <property type="project" value="UniProtKB-KW"/>
</dbReference>
<dbReference type="PANTHER" id="PTHR43179:SF12">
    <property type="entry name" value="GALACTOFURANOSYLTRANSFERASE GLFT2"/>
    <property type="match status" value="1"/>
</dbReference>
<reference evidence="6" key="1">
    <citation type="journal article" date="2019" name="Int. J. Syst. Evol. Microbiol.">
        <title>The Global Catalogue of Microorganisms (GCM) 10K type strain sequencing project: providing services to taxonomists for standard genome sequencing and annotation.</title>
        <authorList>
            <consortium name="The Broad Institute Genomics Platform"/>
            <consortium name="The Broad Institute Genome Sequencing Center for Infectious Disease"/>
            <person name="Wu L."/>
            <person name="Ma J."/>
        </authorList>
    </citation>
    <scope>NUCLEOTIDE SEQUENCE [LARGE SCALE GENOMIC DNA]</scope>
    <source>
        <strain evidence="6">CCUG 55995</strain>
    </source>
</reference>
<dbReference type="EC" id="2.4.-.-" evidence="5"/>
<dbReference type="EMBL" id="JBHSEI010000001">
    <property type="protein sequence ID" value="MFC4637075.1"/>
    <property type="molecule type" value="Genomic_DNA"/>
</dbReference>
<evidence type="ECO:0000313" key="5">
    <source>
        <dbReference type="EMBL" id="MFC4637075.1"/>
    </source>
</evidence>
<keyword evidence="3 5" id="KW-0808">Transferase</keyword>
<name>A0ABV9I5V6_9DEIO</name>
<dbReference type="Pfam" id="PF00535">
    <property type="entry name" value="Glycos_transf_2"/>
    <property type="match status" value="1"/>
</dbReference>
<dbReference type="Proteomes" id="UP001595952">
    <property type="component" value="Unassembled WGS sequence"/>
</dbReference>
<evidence type="ECO:0000313" key="6">
    <source>
        <dbReference type="Proteomes" id="UP001595952"/>
    </source>
</evidence>
<dbReference type="InterPro" id="IPR029044">
    <property type="entry name" value="Nucleotide-diphossugar_trans"/>
</dbReference>
<dbReference type="CDD" id="cd04186">
    <property type="entry name" value="GT_2_like_c"/>
    <property type="match status" value="1"/>
</dbReference>
<dbReference type="SUPFAM" id="SSF53448">
    <property type="entry name" value="Nucleotide-diphospho-sugar transferases"/>
    <property type="match status" value="1"/>
</dbReference>
<keyword evidence="2 5" id="KW-0328">Glycosyltransferase</keyword>
<gene>
    <name evidence="5" type="ORF">ACFO0D_01855</name>
</gene>
<sequence>MIEPAQASAPRVGIVVINYNGWGHTDTCLRSLAALDYPAAEVILVDNGSTDDSLSQLQARYPDLPVIRIPDNVGFTAANNVGTREALRRGADYVWFLNNDTTVDPGVLSALVKVAEEHPHLGAVASVLYFMREPDRVQGWGGGWVDLWRGKAELFQAPVPWPHLDFLSGTSLLVRRRALEDLNLLDERYFMYWEDADFSFRLRRAGWGLGVADAARTWHLGAASMGLSTLNHKSLDWELNFTKSAVRFFCRHSPVPLVPLLAGPGLYLIKRVLRGQWARAAAVARGGWLAFRRVAQ</sequence>
<evidence type="ECO:0000259" key="4">
    <source>
        <dbReference type="Pfam" id="PF00535"/>
    </source>
</evidence>
<organism evidence="5 6">
    <name type="scientific">Deinococcus hohokamensis</name>
    <dbReference type="NCBI Taxonomy" id="309883"/>
    <lineage>
        <taxon>Bacteria</taxon>
        <taxon>Thermotogati</taxon>
        <taxon>Deinococcota</taxon>
        <taxon>Deinococci</taxon>
        <taxon>Deinococcales</taxon>
        <taxon>Deinococcaceae</taxon>
        <taxon>Deinococcus</taxon>
    </lineage>
</organism>
<comment type="similarity">
    <text evidence="1">Belongs to the glycosyltransferase 2 family.</text>
</comment>
<dbReference type="RefSeq" id="WP_380060112.1">
    <property type="nucleotide sequence ID" value="NZ_JBHSEI010000001.1"/>
</dbReference>
<evidence type="ECO:0000256" key="3">
    <source>
        <dbReference type="ARBA" id="ARBA00022679"/>
    </source>
</evidence>
<dbReference type="InterPro" id="IPR001173">
    <property type="entry name" value="Glyco_trans_2-like"/>
</dbReference>
<dbReference type="Gene3D" id="3.90.550.10">
    <property type="entry name" value="Spore Coat Polysaccharide Biosynthesis Protein SpsA, Chain A"/>
    <property type="match status" value="1"/>
</dbReference>
<keyword evidence="6" id="KW-1185">Reference proteome</keyword>
<comment type="caution">
    <text evidence="5">The sequence shown here is derived from an EMBL/GenBank/DDBJ whole genome shotgun (WGS) entry which is preliminary data.</text>
</comment>
<protein>
    <submittedName>
        <fullName evidence="5">Glycosyltransferase family 2 protein</fullName>
        <ecNumber evidence="5">2.4.-.-</ecNumber>
    </submittedName>
</protein>
<proteinExistence type="inferred from homology"/>
<dbReference type="PANTHER" id="PTHR43179">
    <property type="entry name" value="RHAMNOSYLTRANSFERASE WBBL"/>
    <property type="match status" value="1"/>
</dbReference>
<feature type="domain" description="Glycosyltransferase 2-like" evidence="4">
    <location>
        <begin position="14"/>
        <end position="181"/>
    </location>
</feature>
<accession>A0ABV9I5V6</accession>
<evidence type="ECO:0000256" key="1">
    <source>
        <dbReference type="ARBA" id="ARBA00006739"/>
    </source>
</evidence>
<evidence type="ECO:0000256" key="2">
    <source>
        <dbReference type="ARBA" id="ARBA00022676"/>
    </source>
</evidence>